<evidence type="ECO:0000313" key="3">
    <source>
        <dbReference type="Proteomes" id="UP000789396"/>
    </source>
</evidence>
<dbReference type="OrthoDB" id="10433652at2759"/>
<feature type="compositionally biased region" description="Acidic residues" evidence="1">
    <location>
        <begin position="74"/>
        <end position="93"/>
    </location>
</feature>
<gene>
    <name evidence="2" type="ORF">RFULGI_LOCUS15127</name>
</gene>
<feature type="non-terminal residue" evidence="2">
    <location>
        <position position="1"/>
    </location>
</feature>
<reference evidence="2" key="1">
    <citation type="submission" date="2021-06" db="EMBL/GenBank/DDBJ databases">
        <authorList>
            <person name="Kallberg Y."/>
            <person name="Tangrot J."/>
            <person name="Rosling A."/>
        </authorList>
    </citation>
    <scope>NUCLEOTIDE SEQUENCE</scope>
    <source>
        <strain evidence="2">IN212</strain>
    </source>
</reference>
<keyword evidence="3" id="KW-1185">Reference proteome</keyword>
<comment type="caution">
    <text evidence="2">The sequence shown here is derived from an EMBL/GenBank/DDBJ whole genome shotgun (WGS) entry which is preliminary data.</text>
</comment>
<evidence type="ECO:0000313" key="2">
    <source>
        <dbReference type="EMBL" id="CAG8772014.1"/>
    </source>
</evidence>
<feature type="region of interest" description="Disordered" evidence="1">
    <location>
        <begin position="73"/>
        <end position="99"/>
    </location>
</feature>
<dbReference type="EMBL" id="CAJVPZ010047102">
    <property type="protein sequence ID" value="CAG8772014.1"/>
    <property type="molecule type" value="Genomic_DNA"/>
</dbReference>
<name>A0A9N9JA87_9GLOM</name>
<proteinExistence type="predicted"/>
<organism evidence="2 3">
    <name type="scientific">Racocetra fulgida</name>
    <dbReference type="NCBI Taxonomy" id="60492"/>
    <lineage>
        <taxon>Eukaryota</taxon>
        <taxon>Fungi</taxon>
        <taxon>Fungi incertae sedis</taxon>
        <taxon>Mucoromycota</taxon>
        <taxon>Glomeromycotina</taxon>
        <taxon>Glomeromycetes</taxon>
        <taxon>Diversisporales</taxon>
        <taxon>Gigasporaceae</taxon>
        <taxon>Racocetra</taxon>
    </lineage>
</organism>
<dbReference type="AlphaFoldDB" id="A0A9N9JA87"/>
<accession>A0A9N9JA87</accession>
<dbReference type="Proteomes" id="UP000789396">
    <property type="component" value="Unassembled WGS sequence"/>
</dbReference>
<evidence type="ECO:0000256" key="1">
    <source>
        <dbReference type="SAM" id="MobiDB-lite"/>
    </source>
</evidence>
<sequence>EKRKKKQKELRKDREKVVAEVLNRRFCKLQTEKDKLQEANNIMLAERNILMERIDSRISRQMLREIYIEKNTTEEEMEEIREEEEEEIIEEEEEMKKEE</sequence>
<protein>
    <submittedName>
        <fullName evidence="2">4133_t:CDS:1</fullName>
    </submittedName>
</protein>
<feature type="non-terminal residue" evidence="2">
    <location>
        <position position="99"/>
    </location>
</feature>